<feature type="transmembrane region" description="Helical" evidence="1">
    <location>
        <begin position="71"/>
        <end position="104"/>
    </location>
</feature>
<name>A0A218W4Q9_PUNGR</name>
<feature type="transmembrane region" description="Helical" evidence="1">
    <location>
        <begin position="124"/>
        <end position="145"/>
    </location>
</feature>
<feature type="transmembrane region" description="Helical" evidence="1">
    <location>
        <begin position="157"/>
        <end position="189"/>
    </location>
</feature>
<proteinExistence type="predicted"/>
<accession>A0A218W4Q9</accession>
<feature type="transmembrane region" description="Helical" evidence="1">
    <location>
        <begin position="20"/>
        <end position="51"/>
    </location>
</feature>
<comment type="caution">
    <text evidence="2">The sequence shown here is derived from an EMBL/GenBank/DDBJ whole genome shotgun (WGS) entry which is preliminary data.</text>
</comment>
<reference evidence="3" key="1">
    <citation type="journal article" date="2017" name="Plant J.">
        <title>The pomegranate (Punica granatum L.) genome and the genomics of punicalagin biosynthesis.</title>
        <authorList>
            <person name="Qin G."/>
            <person name="Xu C."/>
            <person name="Ming R."/>
            <person name="Tang H."/>
            <person name="Guyot R."/>
            <person name="Kramer E.M."/>
            <person name="Hu Y."/>
            <person name="Yi X."/>
            <person name="Qi Y."/>
            <person name="Xu X."/>
            <person name="Gao Z."/>
            <person name="Pan H."/>
            <person name="Jian J."/>
            <person name="Tian Y."/>
            <person name="Yue Z."/>
            <person name="Xu Y."/>
        </authorList>
    </citation>
    <scope>NUCLEOTIDE SEQUENCE [LARGE SCALE GENOMIC DNA]</scope>
    <source>
        <strain evidence="3">cv. Dabenzi</strain>
    </source>
</reference>
<evidence type="ECO:0000256" key="1">
    <source>
        <dbReference type="SAM" id="Phobius"/>
    </source>
</evidence>
<dbReference type="Proteomes" id="UP000197138">
    <property type="component" value="Unassembled WGS sequence"/>
</dbReference>
<dbReference type="EMBL" id="MTKT01005384">
    <property type="protein sequence ID" value="OWM67448.1"/>
    <property type="molecule type" value="Genomic_DNA"/>
</dbReference>
<dbReference type="PANTHER" id="PTHR33133">
    <property type="entry name" value="OS08G0107100 PROTEIN-RELATED"/>
    <property type="match status" value="1"/>
</dbReference>
<evidence type="ECO:0000313" key="2">
    <source>
        <dbReference type="EMBL" id="OWM67448.1"/>
    </source>
</evidence>
<keyword evidence="1" id="KW-0812">Transmembrane</keyword>
<gene>
    <name evidence="2" type="ORF">CDL15_Pgr028311</name>
</gene>
<sequence length="225" mass="25234">MPTYGKLSNVLAKEWTMPLLFNAALFTFFLILSFLSTSVVVYIIACVYTGWEVTFQKVLSVVPRVWRRLMVMFMLILLAVGVLYLVGLVNMSIIWQLASVVSVLKEEYGFRAMAKSNDLIKGKIGLLIVTFLMLTFLLGFVQVLFKKLVVHGDSFGILAKVGFGIICLTLLSGLFLFGLTIQTVVYFVCKSYHHENIDKSALSDHLEVYLGGESVLLRAKDVQLE</sequence>
<keyword evidence="1" id="KW-0472">Membrane</keyword>
<keyword evidence="1" id="KW-1133">Transmembrane helix</keyword>
<protein>
    <submittedName>
        <fullName evidence="2">Uncharacterized protein</fullName>
    </submittedName>
</protein>
<dbReference type="AlphaFoldDB" id="A0A218W4Q9"/>
<dbReference type="PANTHER" id="PTHR33133:SF51">
    <property type="entry name" value="THH1_TOM1_TOM3 DOMAIN-CONTAINING PROTEIN"/>
    <property type="match status" value="1"/>
</dbReference>
<evidence type="ECO:0000313" key="3">
    <source>
        <dbReference type="Proteomes" id="UP000197138"/>
    </source>
</evidence>
<organism evidence="2 3">
    <name type="scientific">Punica granatum</name>
    <name type="common">Pomegranate</name>
    <dbReference type="NCBI Taxonomy" id="22663"/>
    <lineage>
        <taxon>Eukaryota</taxon>
        <taxon>Viridiplantae</taxon>
        <taxon>Streptophyta</taxon>
        <taxon>Embryophyta</taxon>
        <taxon>Tracheophyta</taxon>
        <taxon>Spermatophyta</taxon>
        <taxon>Magnoliopsida</taxon>
        <taxon>eudicotyledons</taxon>
        <taxon>Gunneridae</taxon>
        <taxon>Pentapetalae</taxon>
        <taxon>rosids</taxon>
        <taxon>malvids</taxon>
        <taxon>Myrtales</taxon>
        <taxon>Lythraceae</taxon>
        <taxon>Punica</taxon>
    </lineage>
</organism>